<dbReference type="InterPro" id="IPR042098">
    <property type="entry name" value="TauD-like_sf"/>
</dbReference>
<dbReference type="STRING" id="1192034.CAP_6034"/>
<accession>A0A017TG45</accession>
<gene>
    <name evidence="3" type="ORF">CAP_6034</name>
</gene>
<organism evidence="3 4">
    <name type="scientific">Chondromyces apiculatus DSM 436</name>
    <dbReference type="NCBI Taxonomy" id="1192034"/>
    <lineage>
        <taxon>Bacteria</taxon>
        <taxon>Pseudomonadati</taxon>
        <taxon>Myxococcota</taxon>
        <taxon>Polyangia</taxon>
        <taxon>Polyangiales</taxon>
        <taxon>Polyangiaceae</taxon>
        <taxon>Chondromyces</taxon>
    </lineage>
</organism>
<name>A0A017TG45_9BACT</name>
<dbReference type="GO" id="GO:0016706">
    <property type="term" value="F:2-oxoglutarate-dependent dioxygenase activity"/>
    <property type="evidence" value="ECO:0007669"/>
    <property type="project" value="UniProtKB-ARBA"/>
</dbReference>
<sequence>MTPALIPEIVASPEVAGWIASRCAAPDALTDLERAALSGTLHDTFLDSEAWGGFQTRARSLWGDHDHVIVRGVRCSDEGTSLLLLALLIGRRFKPYKGDKVVKHFRMSPWTRDLSHTLQEGHFHTDINTAPQPPLTTAIQCRIPDPGAPGHGVSRVARLADLLQTLRRAGEASTLAFLQATDVTMVNDSSPDGWTGRIATDERIRFHPETLRAAHRRYGNLPADMETHLQIIKQAALDVSFPIHLDAGDTLLVSNTRALHYRGECSVVYRSFPRDFIAREIYVLHLLDEPR</sequence>
<feature type="domain" description="TauD/TfdA-like" evidence="2">
    <location>
        <begin position="57"/>
        <end position="263"/>
    </location>
</feature>
<keyword evidence="1" id="KW-0560">Oxidoreductase</keyword>
<keyword evidence="4" id="KW-1185">Reference proteome</keyword>
<evidence type="ECO:0000256" key="1">
    <source>
        <dbReference type="ARBA" id="ARBA00023002"/>
    </source>
</evidence>
<evidence type="ECO:0000259" key="2">
    <source>
        <dbReference type="Pfam" id="PF02668"/>
    </source>
</evidence>
<dbReference type="Gene3D" id="3.60.130.10">
    <property type="entry name" value="Clavaminate synthase-like"/>
    <property type="match status" value="1"/>
</dbReference>
<dbReference type="Pfam" id="PF02668">
    <property type="entry name" value="TauD"/>
    <property type="match status" value="1"/>
</dbReference>
<evidence type="ECO:0000313" key="3">
    <source>
        <dbReference type="EMBL" id="EYF08273.1"/>
    </source>
</evidence>
<dbReference type="eggNOG" id="ENOG5033XRB">
    <property type="taxonomic scope" value="Bacteria"/>
</dbReference>
<protein>
    <recommendedName>
        <fullName evidence="2">TauD/TfdA-like domain-containing protein</fullName>
    </recommendedName>
</protein>
<comment type="caution">
    <text evidence="3">The sequence shown here is derived from an EMBL/GenBank/DDBJ whole genome shotgun (WGS) entry which is preliminary data.</text>
</comment>
<reference evidence="3 4" key="1">
    <citation type="submission" date="2013-05" db="EMBL/GenBank/DDBJ databases">
        <title>Genome assembly of Chondromyces apiculatus DSM 436.</title>
        <authorList>
            <person name="Sharma G."/>
            <person name="Khatri I."/>
            <person name="Kaur C."/>
            <person name="Mayilraj S."/>
            <person name="Subramanian S."/>
        </authorList>
    </citation>
    <scope>NUCLEOTIDE SEQUENCE [LARGE SCALE GENOMIC DNA]</scope>
    <source>
        <strain evidence="3 4">DSM 436</strain>
    </source>
</reference>
<dbReference type="SUPFAM" id="SSF51197">
    <property type="entry name" value="Clavaminate synthase-like"/>
    <property type="match status" value="1"/>
</dbReference>
<proteinExistence type="predicted"/>
<dbReference type="EMBL" id="ASRX01000005">
    <property type="protein sequence ID" value="EYF08273.1"/>
    <property type="molecule type" value="Genomic_DNA"/>
</dbReference>
<evidence type="ECO:0000313" key="4">
    <source>
        <dbReference type="Proteomes" id="UP000019678"/>
    </source>
</evidence>
<dbReference type="InterPro" id="IPR003819">
    <property type="entry name" value="TauD/TfdA-like"/>
</dbReference>
<dbReference type="Proteomes" id="UP000019678">
    <property type="component" value="Unassembled WGS sequence"/>
</dbReference>
<dbReference type="AlphaFoldDB" id="A0A017TG45"/>